<dbReference type="NCBIfam" id="TIGR00369">
    <property type="entry name" value="unchar_dom_1"/>
    <property type="match status" value="1"/>
</dbReference>
<comment type="caution">
    <text evidence="3">The sequence shown here is derived from an EMBL/GenBank/DDBJ whole genome shotgun (WGS) entry which is preliminary data.</text>
</comment>
<dbReference type="Pfam" id="PF03061">
    <property type="entry name" value="4HBT"/>
    <property type="match status" value="1"/>
</dbReference>
<dbReference type="InterPro" id="IPR006683">
    <property type="entry name" value="Thioestr_dom"/>
</dbReference>
<keyword evidence="4" id="KW-1185">Reference proteome</keyword>
<protein>
    <submittedName>
        <fullName evidence="3">Uncharacterized protein (TIGR00369 family)</fullName>
    </submittedName>
</protein>
<proteinExistence type="predicted"/>
<evidence type="ECO:0000313" key="4">
    <source>
        <dbReference type="Proteomes" id="UP000278222"/>
    </source>
</evidence>
<dbReference type="Gene3D" id="3.10.129.10">
    <property type="entry name" value="Hotdog Thioesterase"/>
    <property type="match status" value="1"/>
</dbReference>
<feature type="domain" description="Thioesterase" evidence="2">
    <location>
        <begin position="51"/>
        <end position="124"/>
    </location>
</feature>
<dbReference type="EMBL" id="RJKX01000016">
    <property type="protein sequence ID" value="ROP83748.1"/>
    <property type="molecule type" value="Genomic_DNA"/>
</dbReference>
<dbReference type="InterPro" id="IPR029069">
    <property type="entry name" value="HotDog_dom_sf"/>
</dbReference>
<dbReference type="PANTHER" id="PTHR43240">
    <property type="entry name" value="1,4-DIHYDROXY-2-NAPHTHOYL-COA THIOESTERASE 1"/>
    <property type="match status" value="1"/>
</dbReference>
<sequence>MTDAPHADEGWRPLAAGGGFLAAVGPLLWRREPDGLAMGFRVGAHHCNPVGACHGGMLMTLADVVMGFGLGDRLGEDRFVPTIGMTADFLAPAPQGRLVWGRVEVLRQGRRTGFAQCLLRTGRDDIVMRASGVFQLDRPADPGVSPAALFAES</sequence>
<dbReference type="SUPFAM" id="SSF54637">
    <property type="entry name" value="Thioesterase/thiol ester dehydrase-isomerase"/>
    <property type="match status" value="1"/>
</dbReference>
<dbReference type="GO" id="GO:0005829">
    <property type="term" value="C:cytosol"/>
    <property type="evidence" value="ECO:0007669"/>
    <property type="project" value="TreeGrafter"/>
</dbReference>
<accession>A0A3N1KZK2</accession>
<evidence type="ECO:0000259" key="2">
    <source>
        <dbReference type="Pfam" id="PF03061"/>
    </source>
</evidence>
<organism evidence="3 4">
    <name type="scientific">Stella humosa</name>
    <dbReference type="NCBI Taxonomy" id="94"/>
    <lineage>
        <taxon>Bacteria</taxon>
        <taxon>Pseudomonadati</taxon>
        <taxon>Pseudomonadota</taxon>
        <taxon>Alphaproteobacteria</taxon>
        <taxon>Rhodospirillales</taxon>
        <taxon>Stellaceae</taxon>
        <taxon>Stella</taxon>
    </lineage>
</organism>
<gene>
    <name evidence="3" type="ORF">EDC65_4397</name>
</gene>
<dbReference type="RefSeq" id="WP_170216638.1">
    <property type="nucleotide sequence ID" value="NZ_AP019700.1"/>
</dbReference>
<reference evidence="3 4" key="1">
    <citation type="submission" date="2018-11" db="EMBL/GenBank/DDBJ databases">
        <title>Genomic Encyclopedia of Type Strains, Phase IV (KMG-IV): sequencing the most valuable type-strain genomes for metagenomic binning, comparative biology and taxonomic classification.</title>
        <authorList>
            <person name="Goeker M."/>
        </authorList>
    </citation>
    <scope>NUCLEOTIDE SEQUENCE [LARGE SCALE GENOMIC DNA]</scope>
    <source>
        <strain evidence="3 4">DSM 5900</strain>
    </source>
</reference>
<keyword evidence="1" id="KW-0378">Hydrolase</keyword>
<dbReference type="GO" id="GO:0061522">
    <property type="term" value="F:1,4-dihydroxy-2-naphthoyl-CoA thioesterase activity"/>
    <property type="evidence" value="ECO:0007669"/>
    <property type="project" value="TreeGrafter"/>
</dbReference>
<dbReference type="InterPro" id="IPR003736">
    <property type="entry name" value="PAAI_dom"/>
</dbReference>
<dbReference type="Proteomes" id="UP000278222">
    <property type="component" value="Unassembled WGS sequence"/>
</dbReference>
<dbReference type="AlphaFoldDB" id="A0A3N1KZK2"/>
<dbReference type="CDD" id="cd03443">
    <property type="entry name" value="PaaI_thioesterase"/>
    <property type="match status" value="1"/>
</dbReference>
<dbReference type="PANTHER" id="PTHR43240:SF1">
    <property type="entry name" value="BLR5584 PROTEIN"/>
    <property type="match status" value="1"/>
</dbReference>
<evidence type="ECO:0000256" key="1">
    <source>
        <dbReference type="ARBA" id="ARBA00022801"/>
    </source>
</evidence>
<evidence type="ECO:0000313" key="3">
    <source>
        <dbReference type="EMBL" id="ROP83748.1"/>
    </source>
</evidence>
<name>A0A3N1KZK2_9PROT</name>